<feature type="region of interest" description="Disordered" evidence="1">
    <location>
        <begin position="27"/>
        <end position="147"/>
    </location>
</feature>
<feature type="compositionally biased region" description="Basic and acidic residues" evidence="1">
    <location>
        <begin position="35"/>
        <end position="50"/>
    </location>
</feature>
<sequence length="147" mass="16428">MGVAASILIGVGIYELVEHRHEIKARYTPRAHTATNDDRENKEATCEKTQKKSRIPHLKPGKHAKLEESSESTPGVEKTRKKRRRSLIPRLRKPDEHAELEKVDTIQGNDGGDIVGLHHHHYAKSRPVFGPPPPYTPPLANSVLADS</sequence>
<accession>A0A409WMV4</accession>
<dbReference type="Proteomes" id="UP000283269">
    <property type="component" value="Unassembled WGS sequence"/>
</dbReference>
<protein>
    <submittedName>
        <fullName evidence="2">Uncharacterized protein</fullName>
    </submittedName>
</protein>
<feature type="compositionally biased region" description="Basic residues" evidence="1">
    <location>
        <begin position="51"/>
        <end position="63"/>
    </location>
</feature>
<comment type="caution">
    <text evidence="2">The sequence shown here is derived from an EMBL/GenBank/DDBJ whole genome shotgun (WGS) entry which is preliminary data.</text>
</comment>
<dbReference type="AlphaFoldDB" id="A0A409WMV4"/>
<keyword evidence="3" id="KW-1185">Reference proteome</keyword>
<dbReference type="InParanoid" id="A0A409WMV4"/>
<dbReference type="EMBL" id="NHYD01003360">
    <property type="protein sequence ID" value="PPQ79832.1"/>
    <property type="molecule type" value="Genomic_DNA"/>
</dbReference>
<evidence type="ECO:0000256" key="1">
    <source>
        <dbReference type="SAM" id="MobiDB-lite"/>
    </source>
</evidence>
<evidence type="ECO:0000313" key="3">
    <source>
        <dbReference type="Proteomes" id="UP000283269"/>
    </source>
</evidence>
<feature type="compositionally biased region" description="Basic and acidic residues" evidence="1">
    <location>
        <begin position="92"/>
        <end position="104"/>
    </location>
</feature>
<proteinExistence type="predicted"/>
<name>A0A409WMV4_PSICY</name>
<feature type="compositionally biased region" description="Basic residues" evidence="1">
    <location>
        <begin position="79"/>
        <end position="91"/>
    </location>
</feature>
<gene>
    <name evidence="2" type="ORF">CVT25_002987</name>
</gene>
<reference evidence="2 3" key="1">
    <citation type="journal article" date="2018" name="Evol. Lett.">
        <title>Horizontal gene cluster transfer increased hallucinogenic mushroom diversity.</title>
        <authorList>
            <person name="Reynolds H.T."/>
            <person name="Vijayakumar V."/>
            <person name="Gluck-Thaler E."/>
            <person name="Korotkin H.B."/>
            <person name="Matheny P.B."/>
            <person name="Slot J.C."/>
        </authorList>
    </citation>
    <scope>NUCLEOTIDE SEQUENCE [LARGE SCALE GENOMIC DNA]</scope>
    <source>
        <strain evidence="2 3">2631</strain>
    </source>
</reference>
<organism evidence="2 3">
    <name type="scientific">Psilocybe cyanescens</name>
    <dbReference type="NCBI Taxonomy" id="93625"/>
    <lineage>
        <taxon>Eukaryota</taxon>
        <taxon>Fungi</taxon>
        <taxon>Dikarya</taxon>
        <taxon>Basidiomycota</taxon>
        <taxon>Agaricomycotina</taxon>
        <taxon>Agaricomycetes</taxon>
        <taxon>Agaricomycetidae</taxon>
        <taxon>Agaricales</taxon>
        <taxon>Agaricineae</taxon>
        <taxon>Strophariaceae</taxon>
        <taxon>Psilocybe</taxon>
    </lineage>
</organism>
<evidence type="ECO:0000313" key="2">
    <source>
        <dbReference type="EMBL" id="PPQ79832.1"/>
    </source>
</evidence>